<organism evidence="3 4">
    <name type="scientific">Homoserinimonas hongtaonis</name>
    <dbReference type="NCBI Taxonomy" id="2079791"/>
    <lineage>
        <taxon>Bacteria</taxon>
        <taxon>Bacillati</taxon>
        <taxon>Actinomycetota</taxon>
        <taxon>Actinomycetes</taxon>
        <taxon>Micrococcales</taxon>
        <taxon>Microbacteriaceae</taxon>
        <taxon>Homoserinimonas</taxon>
    </lineage>
</organism>
<dbReference type="PROSITE" id="PS50006">
    <property type="entry name" value="FHA_DOMAIN"/>
    <property type="match status" value="1"/>
</dbReference>
<keyword evidence="4" id="KW-1185">Reference proteome</keyword>
<dbReference type="SUPFAM" id="SSF49879">
    <property type="entry name" value="SMAD/FHA domain"/>
    <property type="match status" value="1"/>
</dbReference>
<evidence type="ECO:0000256" key="1">
    <source>
        <dbReference type="ARBA" id="ARBA00022553"/>
    </source>
</evidence>
<sequence>MAIDDIFCEQCGFVSSAVTAAFTGVIPIGPPTPAALSYVVAPPFAAAESSGDEGEPAEAAVPNAEPAVPEVEAAVPNAEAAVDDDEPAPFMPAPPTDSRPIPLQPPAGIPVPLPTMPVGILPSFGLVAPEPSAPAAFAPPSGRGVVSAAAPAFSSDTDKDDADEDDTEVTRIVARKPAAERFVLQFSTGESVSVSGTGLIGRNPKPEPGEFFDHVVRVLDSGRSVSKTHLEFGQERGTFWILDRFSGNGSVVRNPDSEPVRCDPGKRVMVSRGSRVEIGEQFFVVS</sequence>
<accession>A0A2U1SXB8</accession>
<evidence type="ECO:0000313" key="4">
    <source>
        <dbReference type="Proteomes" id="UP000244978"/>
    </source>
</evidence>
<name>A0A2U1SXB8_9MICO</name>
<dbReference type="RefSeq" id="WP_108998454.1">
    <property type="nucleotide sequence ID" value="NZ_QEEX01000002.1"/>
</dbReference>
<dbReference type="EMBL" id="QEEX01000002">
    <property type="protein sequence ID" value="PWB96249.1"/>
    <property type="molecule type" value="Genomic_DNA"/>
</dbReference>
<keyword evidence="1" id="KW-0597">Phosphoprotein</keyword>
<feature type="domain" description="FHA" evidence="2">
    <location>
        <begin position="198"/>
        <end position="254"/>
    </location>
</feature>
<dbReference type="InterPro" id="IPR000253">
    <property type="entry name" value="FHA_dom"/>
</dbReference>
<dbReference type="InterPro" id="IPR008984">
    <property type="entry name" value="SMAD_FHA_dom_sf"/>
</dbReference>
<dbReference type="AlphaFoldDB" id="A0A2U1SXB8"/>
<protein>
    <recommendedName>
        <fullName evidence="2">FHA domain-containing protein</fullName>
    </recommendedName>
</protein>
<evidence type="ECO:0000313" key="3">
    <source>
        <dbReference type="EMBL" id="PWB96249.1"/>
    </source>
</evidence>
<reference evidence="4" key="1">
    <citation type="submission" date="2018-04" db="EMBL/GenBank/DDBJ databases">
        <authorList>
            <person name="Liu S."/>
            <person name="Wang Z."/>
            <person name="Li J."/>
        </authorList>
    </citation>
    <scope>NUCLEOTIDE SEQUENCE [LARGE SCALE GENOMIC DNA]</scope>
    <source>
        <strain evidence="4">S1194</strain>
    </source>
</reference>
<dbReference type="Proteomes" id="UP000244978">
    <property type="component" value="Unassembled WGS sequence"/>
</dbReference>
<proteinExistence type="predicted"/>
<comment type="caution">
    <text evidence="3">The sequence shown here is derived from an EMBL/GenBank/DDBJ whole genome shotgun (WGS) entry which is preliminary data.</text>
</comment>
<gene>
    <name evidence="3" type="ORF">DF220_12875</name>
</gene>
<evidence type="ECO:0000259" key="2">
    <source>
        <dbReference type="PROSITE" id="PS50006"/>
    </source>
</evidence>
<dbReference type="Gene3D" id="2.60.200.20">
    <property type="match status" value="1"/>
</dbReference>